<evidence type="ECO:0000313" key="1">
    <source>
        <dbReference type="EMBL" id="KAL1543048.1"/>
    </source>
</evidence>
<dbReference type="PANTHER" id="PTHR31384:SF1">
    <property type="entry name" value="AUXIN RESPONSE FACTOR 9"/>
    <property type="match status" value="1"/>
</dbReference>
<sequence length="240" mass="27594">MLFLGCVVSWRHLRIKNWDYDVQFVEFSTFSYWILIAKDRHGNEWQFNHIFRVAGESFCVSKVLIDVKEYMKGGNGELWAEVRRHARSPTDFHTLSSQSMHFRVLATASHAVMTQTIFLVYYKPGTSQFIVDLKKYLEAINHDFGVGMRFKMQFEGDEGWSNYFSAQISRTTEERTTASAGEVGRLNTGGGIEKALLRRTHIRKQVNVAFNCPFRGARIHLSRGHIQEAASGYALYSHPS</sequence>
<protein>
    <submittedName>
        <fullName evidence="1">Arf11p</fullName>
    </submittedName>
</protein>
<dbReference type="EMBL" id="JBEAFC010000008">
    <property type="protein sequence ID" value="KAL1543048.1"/>
    <property type="molecule type" value="Genomic_DNA"/>
</dbReference>
<dbReference type="InterPro" id="IPR044835">
    <property type="entry name" value="ARF_plant"/>
</dbReference>
<dbReference type="Proteomes" id="UP001567538">
    <property type="component" value="Unassembled WGS sequence"/>
</dbReference>
<dbReference type="AlphaFoldDB" id="A0ABD1GJ24"/>
<organism evidence="1 2">
    <name type="scientific">Salvia divinorum</name>
    <name type="common">Maria pastora</name>
    <name type="synonym">Diviner's sage</name>
    <dbReference type="NCBI Taxonomy" id="28513"/>
    <lineage>
        <taxon>Eukaryota</taxon>
        <taxon>Viridiplantae</taxon>
        <taxon>Streptophyta</taxon>
        <taxon>Embryophyta</taxon>
        <taxon>Tracheophyta</taxon>
        <taxon>Spermatophyta</taxon>
        <taxon>Magnoliopsida</taxon>
        <taxon>eudicotyledons</taxon>
        <taxon>Gunneridae</taxon>
        <taxon>Pentapetalae</taxon>
        <taxon>asterids</taxon>
        <taxon>lamiids</taxon>
        <taxon>Lamiales</taxon>
        <taxon>Lamiaceae</taxon>
        <taxon>Nepetoideae</taxon>
        <taxon>Mentheae</taxon>
        <taxon>Salviinae</taxon>
        <taxon>Salvia</taxon>
        <taxon>Salvia subgen. Calosphace</taxon>
    </lineage>
</organism>
<dbReference type="PANTHER" id="PTHR31384">
    <property type="entry name" value="AUXIN RESPONSE FACTOR 4-RELATED"/>
    <property type="match status" value="1"/>
</dbReference>
<gene>
    <name evidence="1" type="primary">ARF11</name>
    <name evidence="1" type="ORF">AAHA92_20065</name>
</gene>
<reference evidence="1 2" key="1">
    <citation type="submission" date="2024-06" db="EMBL/GenBank/DDBJ databases">
        <title>A chromosome level genome sequence of Diviner's sage (Salvia divinorum).</title>
        <authorList>
            <person name="Ford S.A."/>
            <person name="Ro D.-K."/>
            <person name="Ness R.W."/>
            <person name="Phillips M.A."/>
        </authorList>
    </citation>
    <scope>NUCLEOTIDE SEQUENCE [LARGE SCALE GENOMIC DNA]</scope>
    <source>
        <strain evidence="1">SAF-2024a</strain>
        <tissue evidence="1">Leaf</tissue>
    </source>
</reference>
<evidence type="ECO:0000313" key="2">
    <source>
        <dbReference type="Proteomes" id="UP001567538"/>
    </source>
</evidence>
<proteinExistence type="predicted"/>
<keyword evidence="2" id="KW-1185">Reference proteome</keyword>
<accession>A0ABD1GJ24</accession>
<comment type="caution">
    <text evidence="1">The sequence shown here is derived from an EMBL/GenBank/DDBJ whole genome shotgun (WGS) entry which is preliminary data.</text>
</comment>
<name>A0ABD1GJ24_SALDI</name>